<evidence type="ECO:0000256" key="8">
    <source>
        <dbReference type="HAMAP-Rule" id="MF_00530"/>
    </source>
</evidence>
<evidence type="ECO:0000256" key="4">
    <source>
        <dbReference type="ARBA" id="ARBA00023065"/>
    </source>
</evidence>
<dbReference type="PANTHER" id="PTHR13822:SF10">
    <property type="entry name" value="ATP SYNTHASE EPSILON CHAIN, CHLOROPLASTIC"/>
    <property type="match status" value="1"/>
</dbReference>
<evidence type="ECO:0000256" key="7">
    <source>
        <dbReference type="ARBA" id="ARBA00023310"/>
    </source>
</evidence>
<dbReference type="NCBIfam" id="TIGR01216">
    <property type="entry name" value="ATP_synt_epsi"/>
    <property type="match status" value="1"/>
</dbReference>
<keyword evidence="5 8" id="KW-0472">Membrane</keyword>
<comment type="subunit">
    <text evidence="8 9">F-type ATPases have 2 components, CF(1) - the catalytic core - and CF(0) - the membrane proton channel. CF(1) has five subunits: alpha(3), beta(3), gamma(1), delta(1), epsilon(1). CF(0) has three main subunits: a, b and c.</text>
</comment>
<evidence type="ECO:0000256" key="2">
    <source>
        <dbReference type="ARBA" id="ARBA00005712"/>
    </source>
</evidence>
<comment type="subcellular location">
    <subcellularLocation>
        <location evidence="1 8">Cell membrane</location>
        <topology evidence="1 8">Peripheral membrane protein</topology>
    </subcellularLocation>
</comment>
<dbReference type="SUPFAM" id="SSF46604">
    <property type="entry name" value="Epsilon subunit of F1F0-ATP synthase C-terminal domain"/>
    <property type="match status" value="1"/>
</dbReference>
<dbReference type="InterPro" id="IPR036771">
    <property type="entry name" value="ATPsynth_dsu/esu_N"/>
</dbReference>
<comment type="caution">
    <text evidence="11">The sequence shown here is derived from an EMBL/GenBank/DDBJ whole genome shotgun (WGS) entry which is preliminary data.</text>
</comment>
<dbReference type="PANTHER" id="PTHR13822">
    <property type="entry name" value="ATP SYNTHASE DELTA/EPSILON CHAIN"/>
    <property type="match status" value="1"/>
</dbReference>
<dbReference type="InterPro" id="IPR036794">
    <property type="entry name" value="ATP_F1_dsu/esu_C_sf"/>
</dbReference>
<dbReference type="GO" id="GO:0046933">
    <property type="term" value="F:proton-transporting ATP synthase activity, rotational mechanism"/>
    <property type="evidence" value="ECO:0007669"/>
    <property type="project" value="UniProtKB-UniRule"/>
</dbReference>
<evidence type="ECO:0000256" key="9">
    <source>
        <dbReference type="RuleBase" id="RU003656"/>
    </source>
</evidence>
<dbReference type="InterPro" id="IPR020546">
    <property type="entry name" value="ATP_synth_F1_dsu/esu_N"/>
</dbReference>
<dbReference type="HAMAP" id="MF_00530">
    <property type="entry name" value="ATP_synth_epsil_bac"/>
    <property type="match status" value="1"/>
</dbReference>
<keyword evidence="6 8" id="KW-0139">CF(1)</keyword>
<dbReference type="Gene3D" id="2.60.15.10">
    <property type="entry name" value="F0F1 ATP synthase delta/epsilon subunit, N-terminal"/>
    <property type="match status" value="1"/>
</dbReference>
<dbReference type="InterPro" id="IPR001469">
    <property type="entry name" value="ATP_synth_F1_dsu/esu"/>
</dbReference>
<keyword evidence="3 8" id="KW-0813">Transport</keyword>
<proteinExistence type="inferred from homology"/>
<evidence type="ECO:0000256" key="5">
    <source>
        <dbReference type="ARBA" id="ARBA00023136"/>
    </source>
</evidence>
<comment type="similarity">
    <text evidence="2 8 9">Belongs to the ATPase epsilon chain family.</text>
</comment>
<dbReference type="CDD" id="cd12152">
    <property type="entry name" value="F1-ATPase_delta"/>
    <property type="match status" value="1"/>
</dbReference>
<dbReference type="SUPFAM" id="SSF51344">
    <property type="entry name" value="Epsilon subunit of F1F0-ATP synthase N-terminal domain"/>
    <property type="match status" value="1"/>
</dbReference>
<name>A0A2H0BUM3_9BACT</name>
<dbReference type="GO" id="GO:0045259">
    <property type="term" value="C:proton-transporting ATP synthase complex"/>
    <property type="evidence" value="ECO:0007669"/>
    <property type="project" value="UniProtKB-KW"/>
</dbReference>
<evidence type="ECO:0000256" key="1">
    <source>
        <dbReference type="ARBA" id="ARBA00004202"/>
    </source>
</evidence>
<dbReference type="GO" id="GO:0005886">
    <property type="term" value="C:plasma membrane"/>
    <property type="evidence" value="ECO:0007669"/>
    <property type="project" value="UniProtKB-SubCell"/>
</dbReference>
<dbReference type="Proteomes" id="UP000231246">
    <property type="component" value="Unassembled WGS sequence"/>
</dbReference>
<dbReference type="GO" id="GO:0005524">
    <property type="term" value="F:ATP binding"/>
    <property type="evidence" value="ECO:0007669"/>
    <property type="project" value="UniProtKB-UniRule"/>
</dbReference>
<keyword evidence="8" id="KW-0375">Hydrogen ion transport</keyword>
<evidence type="ECO:0000313" key="11">
    <source>
        <dbReference type="EMBL" id="PIP61372.1"/>
    </source>
</evidence>
<evidence type="ECO:0000259" key="10">
    <source>
        <dbReference type="Pfam" id="PF02823"/>
    </source>
</evidence>
<keyword evidence="4 8" id="KW-0406">Ion transport</keyword>
<accession>A0A2H0BUM3</accession>
<keyword evidence="8" id="KW-1003">Cell membrane</keyword>
<evidence type="ECO:0000313" key="12">
    <source>
        <dbReference type="Proteomes" id="UP000231246"/>
    </source>
</evidence>
<dbReference type="EMBL" id="PCTA01000028">
    <property type="protein sequence ID" value="PIP61372.1"/>
    <property type="molecule type" value="Genomic_DNA"/>
</dbReference>
<evidence type="ECO:0000256" key="3">
    <source>
        <dbReference type="ARBA" id="ARBA00022448"/>
    </source>
</evidence>
<evidence type="ECO:0000256" key="6">
    <source>
        <dbReference type="ARBA" id="ARBA00023196"/>
    </source>
</evidence>
<dbReference type="AlphaFoldDB" id="A0A2H0BUM3"/>
<feature type="domain" description="ATP synthase F1 complex delta/epsilon subunit N-terminal" evidence="10">
    <location>
        <begin position="3"/>
        <end position="81"/>
    </location>
</feature>
<dbReference type="Pfam" id="PF02823">
    <property type="entry name" value="ATP-synt_DE_N"/>
    <property type="match status" value="1"/>
</dbReference>
<protein>
    <recommendedName>
        <fullName evidence="8">ATP synthase epsilon chain</fullName>
    </recommendedName>
    <alternativeName>
        <fullName evidence="8">ATP synthase F1 sector epsilon subunit</fullName>
    </alternativeName>
    <alternativeName>
        <fullName evidence="8">F-ATPase epsilon subunit</fullName>
    </alternativeName>
</protein>
<gene>
    <name evidence="8 11" type="primary">atpC</name>
    <name evidence="11" type="ORF">COW99_04485</name>
</gene>
<comment type="function">
    <text evidence="8">Produces ATP from ADP in the presence of a proton gradient across the membrane.</text>
</comment>
<reference evidence="11 12" key="1">
    <citation type="submission" date="2017-09" db="EMBL/GenBank/DDBJ databases">
        <title>Depth-based differentiation of microbial function through sediment-hosted aquifers and enrichment of novel symbionts in the deep terrestrial subsurface.</title>
        <authorList>
            <person name="Probst A.J."/>
            <person name="Ladd B."/>
            <person name="Jarett J.K."/>
            <person name="Geller-Mcgrath D.E."/>
            <person name="Sieber C.M."/>
            <person name="Emerson J.B."/>
            <person name="Anantharaman K."/>
            <person name="Thomas B.C."/>
            <person name="Malmstrom R."/>
            <person name="Stieglmeier M."/>
            <person name="Klingl A."/>
            <person name="Woyke T."/>
            <person name="Ryan C.M."/>
            <person name="Banfield J.F."/>
        </authorList>
    </citation>
    <scope>NUCLEOTIDE SEQUENCE [LARGE SCALE GENOMIC DNA]</scope>
    <source>
        <strain evidence="11">CG22_combo_CG10-13_8_21_14_all_38_20</strain>
    </source>
</reference>
<organism evidence="11 12">
    <name type="scientific">Candidatus Roizmanbacteria bacterium CG22_combo_CG10-13_8_21_14_all_38_20</name>
    <dbReference type="NCBI Taxonomy" id="1974862"/>
    <lineage>
        <taxon>Bacteria</taxon>
        <taxon>Candidatus Roizmaniibacteriota</taxon>
    </lineage>
</organism>
<keyword evidence="7 8" id="KW-0066">ATP synthesis</keyword>
<sequence>MVLSLSIVTPEKIAFEGEIKQVTVPGADGQLTILSKHASLFAQLIEGELQIMVSNKPIYMAIGGGFVEVHKDKMVLMVTRAIKEDELNEKEILKAKARAEEILKDKLDPQEYQQTHALLRAHLVDLRVLKHSRNRRSAKTQNI</sequence>